<evidence type="ECO:0000313" key="1">
    <source>
        <dbReference type="EMBL" id="OBA22666.1"/>
    </source>
</evidence>
<dbReference type="Proteomes" id="UP000092555">
    <property type="component" value="Unassembled WGS sequence"/>
</dbReference>
<comment type="caution">
    <text evidence="1">The sequence shown here is derived from an EMBL/GenBank/DDBJ whole genome shotgun (WGS) entry which is preliminary data.</text>
</comment>
<gene>
    <name evidence="1" type="ORF">METBIDRAFT_29261</name>
</gene>
<sequence>MGKVSGSNPDSSNFFETRHLADEAEERLQNSLQACPELKTKCRSERPVAKLCSFTIYCICEKPGAP</sequence>
<name>A0A1A0HF91_9ASCO</name>
<protein>
    <submittedName>
        <fullName evidence="1">Uncharacterized protein</fullName>
    </submittedName>
</protein>
<accession>A0A1A0HF91</accession>
<dbReference type="GeneID" id="30028348"/>
<keyword evidence="2" id="KW-1185">Reference proteome</keyword>
<evidence type="ECO:0000313" key="2">
    <source>
        <dbReference type="Proteomes" id="UP000092555"/>
    </source>
</evidence>
<dbReference type="AlphaFoldDB" id="A0A1A0HF91"/>
<proteinExistence type="predicted"/>
<organism evidence="1 2">
    <name type="scientific">Metschnikowia bicuspidata var. bicuspidata NRRL YB-4993</name>
    <dbReference type="NCBI Taxonomy" id="869754"/>
    <lineage>
        <taxon>Eukaryota</taxon>
        <taxon>Fungi</taxon>
        <taxon>Dikarya</taxon>
        <taxon>Ascomycota</taxon>
        <taxon>Saccharomycotina</taxon>
        <taxon>Pichiomycetes</taxon>
        <taxon>Metschnikowiaceae</taxon>
        <taxon>Metschnikowia</taxon>
    </lineage>
</organism>
<dbReference type="EMBL" id="LXTC01000001">
    <property type="protein sequence ID" value="OBA22666.1"/>
    <property type="molecule type" value="Genomic_DNA"/>
</dbReference>
<dbReference type="RefSeq" id="XP_018713147.1">
    <property type="nucleotide sequence ID" value="XM_018855372.1"/>
</dbReference>
<reference evidence="1 2" key="1">
    <citation type="submission" date="2016-05" db="EMBL/GenBank/DDBJ databases">
        <title>Comparative genomics of biotechnologically important yeasts.</title>
        <authorList>
            <consortium name="DOE Joint Genome Institute"/>
            <person name="Riley R."/>
            <person name="Haridas S."/>
            <person name="Wolfe K.H."/>
            <person name="Lopes M.R."/>
            <person name="Hittinger C.T."/>
            <person name="Goker M."/>
            <person name="Salamov A."/>
            <person name="Wisecaver J."/>
            <person name="Long T.M."/>
            <person name="Aerts A.L."/>
            <person name="Barry K."/>
            <person name="Choi C."/>
            <person name="Clum A."/>
            <person name="Coughlan A.Y."/>
            <person name="Deshpande S."/>
            <person name="Douglass A.P."/>
            <person name="Hanson S.J."/>
            <person name="Klenk H.-P."/>
            <person name="LaButti K."/>
            <person name="Lapidus A."/>
            <person name="Lindquist E."/>
            <person name="Lipzen A."/>
            <person name="Meier-kolthoff J.P."/>
            <person name="Ohm R.A."/>
            <person name="Otillar R.P."/>
            <person name="Pangilinan J."/>
            <person name="Peng Y."/>
            <person name="Rokas A."/>
            <person name="Rosa C.A."/>
            <person name="Scheuner C."/>
            <person name="Sibirny A.A."/>
            <person name="Slot J.C."/>
            <person name="Stielow J.B."/>
            <person name="Sun H."/>
            <person name="Kurtzman C.P."/>
            <person name="Blackwell M."/>
            <person name="Grigoriev I.V."/>
            <person name="Jeffries T.W."/>
        </authorList>
    </citation>
    <scope>NUCLEOTIDE SEQUENCE [LARGE SCALE GENOMIC DNA]</scope>
    <source>
        <strain evidence="1 2">NRRL YB-4993</strain>
    </source>
</reference>